<dbReference type="EMBL" id="JAVFKN010000011">
    <property type="protein sequence ID" value="MDQ5768865.1"/>
    <property type="molecule type" value="Genomic_DNA"/>
</dbReference>
<evidence type="ECO:0000313" key="1">
    <source>
        <dbReference type="EMBL" id="MDQ5768865.1"/>
    </source>
</evidence>
<reference evidence="2 3" key="1">
    <citation type="submission" date="2023-08" db="EMBL/GenBank/DDBJ databases">
        <title>New molecular markers tilS and rpoB for phylogenetic and monitoring studies of the genus Thiothrix biodiversity.</title>
        <authorList>
            <person name="Ravin N.V."/>
            <person name="Smolyakov D."/>
            <person name="Markov N.D."/>
            <person name="Beletsky A.V."/>
            <person name="Mardanov A.V."/>
            <person name="Rudenko T.S."/>
            <person name="Grabovich M.Y."/>
        </authorList>
    </citation>
    <scope>NUCLEOTIDE SEQUENCE</scope>
    <source>
        <strain evidence="2">DNT52</strain>
        <strain evidence="1 3">H33</strain>
    </source>
</reference>
<accession>A0AA51R179</accession>
<sequence>MNNNPDFHTLINAIQNINTELTKQASHAVNLSLTLRNWCIGIKQLPTPLLMSRAKVPTVSAQSSLPPDMLADSRGGAVSGGGSNMIFQQLYEPLCGKGQTHRSAPTDDRAVVGANLRVRPLCVCPLNDPDSEKVLLA</sequence>
<protein>
    <submittedName>
        <fullName evidence="2">Uncharacterized protein</fullName>
    </submittedName>
</protein>
<name>A0AA51R179_9GAMM</name>
<dbReference type="EMBL" id="CP133217">
    <property type="protein sequence ID" value="WML86454.1"/>
    <property type="molecule type" value="Genomic_DNA"/>
</dbReference>
<evidence type="ECO:0000313" key="3">
    <source>
        <dbReference type="Proteomes" id="UP001223336"/>
    </source>
</evidence>
<dbReference type="RefSeq" id="WP_308134817.1">
    <property type="nucleotide sequence ID" value="NZ_CP133197.1"/>
</dbReference>
<keyword evidence="3" id="KW-1185">Reference proteome</keyword>
<evidence type="ECO:0000313" key="2">
    <source>
        <dbReference type="EMBL" id="WML86454.1"/>
    </source>
</evidence>
<gene>
    <name evidence="1" type="ORF">RCC75_10010</name>
    <name evidence="2" type="ORF">RCG00_19495</name>
</gene>
<dbReference type="Proteomes" id="UP001223336">
    <property type="component" value="Unassembled WGS sequence"/>
</dbReference>
<organism evidence="2">
    <name type="scientific">Thiothrix subterranea</name>
    <dbReference type="NCBI Taxonomy" id="2735563"/>
    <lineage>
        <taxon>Bacteria</taxon>
        <taxon>Pseudomonadati</taxon>
        <taxon>Pseudomonadota</taxon>
        <taxon>Gammaproteobacteria</taxon>
        <taxon>Thiotrichales</taxon>
        <taxon>Thiotrichaceae</taxon>
        <taxon>Thiothrix</taxon>
    </lineage>
</organism>
<dbReference type="AlphaFoldDB" id="A0AA51R179"/>
<proteinExistence type="predicted"/>
<dbReference type="Proteomes" id="UP001229862">
    <property type="component" value="Chromosome"/>
</dbReference>